<evidence type="ECO:0000313" key="2">
    <source>
        <dbReference type="Proteomes" id="UP000245783"/>
    </source>
</evidence>
<dbReference type="RefSeq" id="XP_025366307.1">
    <property type="nucleotide sequence ID" value="XM_025517376.1"/>
</dbReference>
<dbReference type="Proteomes" id="UP000245783">
    <property type="component" value="Unassembled WGS sequence"/>
</dbReference>
<dbReference type="EMBL" id="KZ819490">
    <property type="protein sequence ID" value="PWN39147.1"/>
    <property type="molecule type" value="Genomic_DNA"/>
</dbReference>
<dbReference type="GeneID" id="37039246"/>
<reference evidence="1 2" key="1">
    <citation type="journal article" date="2018" name="Mol. Biol. Evol.">
        <title>Broad Genomic Sampling Reveals a Smut Pathogenic Ancestry of the Fungal Clade Ustilaginomycotina.</title>
        <authorList>
            <person name="Kijpornyongpan T."/>
            <person name="Mondo S.J."/>
            <person name="Barry K."/>
            <person name="Sandor L."/>
            <person name="Lee J."/>
            <person name="Lipzen A."/>
            <person name="Pangilinan J."/>
            <person name="LaButti K."/>
            <person name="Hainaut M."/>
            <person name="Henrissat B."/>
            <person name="Grigoriev I.V."/>
            <person name="Spatafora J.W."/>
            <person name="Aime M.C."/>
        </authorList>
    </citation>
    <scope>NUCLEOTIDE SEQUENCE [LARGE SCALE GENOMIC DNA]</scope>
    <source>
        <strain evidence="1 2">MCA 4658</strain>
    </source>
</reference>
<organism evidence="1 2">
    <name type="scientific">Ceraceosorus guamensis</name>
    <dbReference type="NCBI Taxonomy" id="1522189"/>
    <lineage>
        <taxon>Eukaryota</taxon>
        <taxon>Fungi</taxon>
        <taxon>Dikarya</taxon>
        <taxon>Basidiomycota</taxon>
        <taxon>Ustilaginomycotina</taxon>
        <taxon>Exobasidiomycetes</taxon>
        <taxon>Ceraceosorales</taxon>
        <taxon>Ceraceosoraceae</taxon>
        <taxon>Ceraceosorus</taxon>
    </lineage>
</organism>
<proteinExistence type="predicted"/>
<keyword evidence="2" id="KW-1185">Reference proteome</keyword>
<evidence type="ECO:0000313" key="1">
    <source>
        <dbReference type="EMBL" id="PWN39147.1"/>
    </source>
</evidence>
<protein>
    <submittedName>
        <fullName evidence="1">Uncharacterized protein</fullName>
    </submittedName>
</protein>
<name>A0A316VNJ9_9BASI</name>
<dbReference type="InParanoid" id="A0A316VNJ9"/>
<gene>
    <name evidence="1" type="ORF">IE81DRAFT_48411</name>
</gene>
<accession>A0A316VNJ9</accession>
<dbReference type="AlphaFoldDB" id="A0A316VNJ9"/>
<sequence>MTSTLCIFEPYLGPPLPAASVPLRGPTFGLSRISNRRAGLGTSEAWQAIRALSRSHSRRWDGLLQDDGWRAAGGMTCAAYHHPSTESCARLPLRLLSATLPLFGEGSLARTASKPRAFQNDGQIERAFFEEMQPSRIVFILELLASCTRK</sequence>